<evidence type="ECO:0000313" key="2">
    <source>
        <dbReference type="Proteomes" id="UP000560658"/>
    </source>
</evidence>
<sequence length="50" mass="6002">MQTKRLYYCIVAYYAFDVTGEYYSVTRYRADVTCVEESDLFINDRANDLR</sequence>
<proteinExistence type="predicted"/>
<reference evidence="1" key="1">
    <citation type="submission" date="2020-08" db="EMBL/GenBank/DDBJ databases">
        <title>Genomic Encyclopedia of Type Strains, Phase IV (KMG-IV): sequencing the most valuable type-strain genomes for metagenomic binning, comparative biology and taxonomic classification.</title>
        <authorList>
            <person name="Goeker M."/>
        </authorList>
    </citation>
    <scope>NUCLEOTIDE SEQUENCE [LARGE SCALE GENOMIC DNA]</scope>
    <source>
        <strain evidence="1">DSM 105720</strain>
    </source>
</reference>
<keyword evidence="2" id="KW-1185">Reference proteome</keyword>
<dbReference type="AlphaFoldDB" id="A0A840CVX7"/>
<dbReference type="RefSeq" id="WP_158332182.1">
    <property type="nucleotide sequence ID" value="NZ_JACIER010000002.1"/>
</dbReference>
<name>A0A840CVX7_9BACE</name>
<dbReference type="Proteomes" id="UP000560658">
    <property type="component" value="Unassembled WGS sequence"/>
</dbReference>
<accession>A0A840CVX7</accession>
<comment type="caution">
    <text evidence="1">The sequence shown here is derived from an EMBL/GenBank/DDBJ whole genome shotgun (WGS) entry which is preliminary data.</text>
</comment>
<evidence type="ECO:0000313" key="1">
    <source>
        <dbReference type="EMBL" id="MBB4043011.1"/>
    </source>
</evidence>
<protein>
    <submittedName>
        <fullName evidence="1">Uncharacterized protein</fullName>
    </submittedName>
</protein>
<gene>
    <name evidence="1" type="ORF">GGR06_000776</name>
</gene>
<organism evidence="1 2">
    <name type="scientific">Bacteroides reticulotermitis</name>
    <dbReference type="NCBI Taxonomy" id="1133319"/>
    <lineage>
        <taxon>Bacteria</taxon>
        <taxon>Pseudomonadati</taxon>
        <taxon>Bacteroidota</taxon>
        <taxon>Bacteroidia</taxon>
        <taxon>Bacteroidales</taxon>
        <taxon>Bacteroidaceae</taxon>
        <taxon>Bacteroides</taxon>
    </lineage>
</organism>
<dbReference type="EMBL" id="JACIER010000002">
    <property type="protein sequence ID" value="MBB4043011.1"/>
    <property type="molecule type" value="Genomic_DNA"/>
</dbReference>